<dbReference type="PANTHER" id="PTHR37984">
    <property type="entry name" value="PROTEIN CBG26694"/>
    <property type="match status" value="1"/>
</dbReference>
<evidence type="ECO:0000313" key="11">
    <source>
        <dbReference type="EMBL" id="GKV15302.1"/>
    </source>
</evidence>
<gene>
    <name evidence="11" type="ORF">SLEP1_g26098</name>
</gene>
<evidence type="ECO:0000256" key="6">
    <source>
        <dbReference type="ARBA" id="ARBA00022801"/>
    </source>
</evidence>
<keyword evidence="3" id="KW-0548">Nucleotidyltransferase</keyword>
<dbReference type="GO" id="GO:0003964">
    <property type="term" value="F:RNA-directed DNA polymerase activity"/>
    <property type="evidence" value="ECO:0007669"/>
    <property type="project" value="UniProtKB-KW"/>
</dbReference>
<dbReference type="InterPro" id="IPR050951">
    <property type="entry name" value="Retrovirus_Pol_polyprotein"/>
</dbReference>
<reference evidence="11 12" key="1">
    <citation type="journal article" date="2021" name="Commun. Biol.">
        <title>The genome of Shorea leprosula (Dipterocarpaceae) highlights the ecological relevance of drought in aseasonal tropical rainforests.</title>
        <authorList>
            <person name="Ng K.K.S."/>
            <person name="Kobayashi M.J."/>
            <person name="Fawcett J.A."/>
            <person name="Hatakeyama M."/>
            <person name="Paape T."/>
            <person name="Ng C.H."/>
            <person name="Ang C.C."/>
            <person name="Tnah L.H."/>
            <person name="Lee C.T."/>
            <person name="Nishiyama T."/>
            <person name="Sese J."/>
            <person name="O'Brien M.J."/>
            <person name="Copetti D."/>
            <person name="Mohd Noor M.I."/>
            <person name="Ong R.C."/>
            <person name="Putra M."/>
            <person name="Sireger I.Z."/>
            <person name="Indrioko S."/>
            <person name="Kosugi Y."/>
            <person name="Izuno A."/>
            <person name="Isagi Y."/>
            <person name="Lee S.L."/>
            <person name="Shimizu K.K."/>
        </authorList>
    </citation>
    <scope>NUCLEOTIDE SEQUENCE [LARGE SCALE GENOMIC DNA]</scope>
    <source>
        <strain evidence="11">214</strain>
    </source>
</reference>
<dbReference type="InterPro" id="IPR041577">
    <property type="entry name" value="RT_RNaseH_2"/>
</dbReference>
<dbReference type="Pfam" id="PF17919">
    <property type="entry name" value="RT_RNaseH_2"/>
    <property type="match status" value="1"/>
</dbReference>
<keyword evidence="7" id="KW-0695">RNA-directed DNA polymerase</keyword>
<accession>A0AAV5JUP5</accession>
<keyword evidence="12" id="KW-1185">Reference proteome</keyword>
<dbReference type="GO" id="GO:0008233">
    <property type="term" value="F:peptidase activity"/>
    <property type="evidence" value="ECO:0007669"/>
    <property type="project" value="UniProtKB-KW"/>
</dbReference>
<dbReference type="CDD" id="cd01647">
    <property type="entry name" value="RT_LTR"/>
    <property type="match status" value="1"/>
</dbReference>
<dbReference type="InterPro" id="IPR043502">
    <property type="entry name" value="DNA/RNA_pol_sf"/>
</dbReference>
<sequence length="457" mass="52435">MEFTFEGHKFVLRGTSQVNMAPVDNKGMSKLLKGTSSIDSNQLYSVKVRMCLPSHDEVNSFGPTVQWNKMEAICPEFNSLLQKYQDIFEEPKSLSPHRTHDHRILVKEGAEPMNVKPYYYASVQKDIIKQLTRVMLASSIIQHSMSPFFSLVILVKRKDETWQFCVDCRELNKQTIKDKYPIPLIKELLDELQGSTIYSKIDLQAGYHQIRMHPDNMPKTAFKTHKGHYEYLVMPFSLTNALATFQSLMNEEQMEHLKAFQLLRANKLFAKTSKCSFGSRKVEYLGHYISAEGVAPNPNKVEAVKNWPIPQSVKAFKGFLGLTNYYRQFVKNHGGISKPLTNLLKKEAFTWNEQATHAFKSLKEAMTTAPVLALLDFSQEFVVETDACGWGIGVVLMQKGHPIAYISKSLSLKNQALSIYEKELLALIYVVNQWTHYLFERPFVVKTDHESLKYLLE</sequence>
<proteinExistence type="predicted"/>
<evidence type="ECO:0000256" key="7">
    <source>
        <dbReference type="ARBA" id="ARBA00022918"/>
    </source>
</evidence>
<dbReference type="InterPro" id="IPR000477">
    <property type="entry name" value="RT_dom"/>
</dbReference>
<dbReference type="Proteomes" id="UP001054252">
    <property type="component" value="Unassembled WGS sequence"/>
</dbReference>
<comment type="caution">
    <text evidence="11">The sequence shown here is derived from an EMBL/GenBank/DDBJ whole genome shotgun (WGS) entry which is preliminary data.</text>
</comment>
<keyword evidence="2" id="KW-0808">Transferase</keyword>
<dbReference type="CDD" id="cd09274">
    <property type="entry name" value="RNase_HI_RT_Ty3"/>
    <property type="match status" value="1"/>
</dbReference>
<evidence type="ECO:0000256" key="1">
    <source>
        <dbReference type="ARBA" id="ARBA00022670"/>
    </source>
</evidence>
<dbReference type="FunFam" id="3.10.10.10:FF:000007">
    <property type="entry name" value="Retrovirus-related Pol polyprotein from transposon 17.6-like Protein"/>
    <property type="match status" value="1"/>
</dbReference>
<evidence type="ECO:0000256" key="8">
    <source>
        <dbReference type="ARBA" id="ARBA00023268"/>
    </source>
</evidence>
<protein>
    <recommendedName>
        <fullName evidence="13">Reverse transcriptase/retrotransposon-derived protein RNase H-like domain-containing protein</fullName>
    </recommendedName>
</protein>
<dbReference type="Gene3D" id="3.30.70.270">
    <property type="match status" value="3"/>
</dbReference>
<evidence type="ECO:0000259" key="9">
    <source>
        <dbReference type="Pfam" id="PF00078"/>
    </source>
</evidence>
<dbReference type="PANTHER" id="PTHR37984:SF5">
    <property type="entry name" value="PROTEIN NYNRIN-LIKE"/>
    <property type="match status" value="1"/>
</dbReference>
<evidence type="ECO:0000259" key="10">
    <source>
        <dbReference type="Pfam" id="PF17919"/>
    </source>
</evidence>
<dbReference type="GO" id="GO:0004519">
    <property type="term" value="F:endonuclease activity"/>
    <property type="evidence" value="ECO:0007669"/>
    <property type="project" value="UniProtKB-KW"/>
</dbReference>
<name>A0AAV5JUP5_9ROSI</name>
<feature type="domain" description="Reverse transcriptase" evidence="9">
    <location>
        <begin position="158"/>
        <end position="251"/>
    </location>
</feature>
<dbReference type="FunFam" id="3.30.70.270:FF:000020">
    <property type="entry name" value="Transposon Tf2-6 polyprotein-like Protein"/>
    <property type="match status" value="1"/>
</dbReference>
<dbReference type="Pfam" id="PF00078">
    <property type="entry name" value="RVT_1"/>
    <property type="match status" value="1"/>
</dbReference>
<evidence type="ECO:0000313" key="12">
    <source>
        <dbReference type="Proteomes" id="UP001054252"/>
    </source>
</evidence>
<evidence type="ECO:0000256" key="3">
    <source>
        <dbReference type="ARBA" id="ARBA00022695"/>
    </source>
</evidence>
<keyword evidence="8" id="KW-0511">Multifunctional enzyme</keyword>
<dbReference type="AlphaFoldDB" id="A0AAV5JUP5"/>
<dbReference type="SUPFAM" id="SSF56672">
    <property type="entry name" value="DNA/RNA polymerases"/>
    <property type="match status" value="1"/>
</dbReference>
<keyword evidence="1" id="KW-0645">Protease</keyword>
<keyword evidence="4" id="KW-0540">Nuclease</keyword>
<feature type="domain" description="Reverse transcriptase/retrotransposon-derived protein RNase H-like" evidence="10">
    <location>
        <begin position="351"/>
        <end position="445"/>
    </location>
</feature>
<dbReference type="Gene3D" id="3.10.10.10">
    <property type="entry name" value="HIV Type 1 Reverse Transcriptase, subunit A, domain 1"/>
    <property type="match status" value="1"/>
</dbReference>
<dbReference type="EMBL" id="BPVZ01000043">
    <property type="protein sequence ID" value="GKV15302.1"/>
    <property type="molecule type" value="Genomic_DNA"/>
</dbReference>
<keyword evidence="6" id="KW-0378">Hydrolase</keyword>
<keyword evidence="5" id="KW-0255">Endonuclease</keyword>
<dbReference type="InterPro" id="IPR043128">
    <property type="entry name" value="Rev_trsase/Diguanyl_cyclase"/>
</dbReference>
<evidence type="ECO:0000256" key="5">
    <source>
        <dbReference type="ARBA" id="ARBA00022759"/>
    </source>
</evidence>
<organism evidence="11 12">
    <name type="scientific">Rubroshorea leprosula</name>
    <dbReference type="NCBI Taxonomy" id="152421"/>
    <lineage>
        <taxon>Eukaryota</taxon>
        <taxon>Viridiplantae</taxon>
        <taxon>Streptophyta</taxon>
        <taxon>Embryophyta</taxon>
        <taxon>Tracheophyta</taxon>
        <taxon>Spermatophyta</taxon>
        <taxon>Magnoliopsida</taxon>
        <taxon>eudicotyledons</taxon>
        <taxon>Gunneridae</taxon>
        <taxon>Pentapetalae</taxon>
        <taxon>rosids</taxon>
        <taxon>malvids</taxon>
        <taxon>Malvales</taxon>
        <taxon>Dipterocarpaceae</taxon>
        <taxon>Rubroshorea</taxon>
    </lineage>
</organism>
<evidence type="ECO:0000256" key="2">
    <source>
        <dbReference type="ARBA" id="ARBA00022679"/>
    </source>
</evidence>
<evidence type="ECO:0008006" key="13">
    <source>
        <dbReference type="Google" id="ProtNLM"/>
    </source>
</evidence>
<evidence type="ECO:0000256" key="4">
    <source>
        <dbReference type="ARBA" id="ARBA00022722"/>
    </source>
</evidence>
<dbReference type="GO" id="GO:0006508">
    <property type="term" value="P:proteolysis"/>
    <property type="evidence" value="ECO:0007669"/>
    <property type="project" value="UniProtKB-KW"/>
</dbReference>